<dbReference type="AlphaFoldDB" id="A0A1M5C596"/>
<protein>
    <submittedName>
        <fullName evidence="1">Uncharacterized protein</fullName>
    </submittedName>
</protein>
<evidence type="ECO:0000313" key="1">
    <source>
        <dbReference type="EMBL" id="SHF49928.1"/>
    </source>
</evidence>
<dbReference type="OrthoDB" id="9998116at2"/>
<reference evidence="2" key="1">
    <citation type="submission" date="2016-11" db="EMBL/GenBank/DDBJ databases">
        <authorList>
            <person name="Varghese N."/>
            <person name="Submissions S."/>
        </authorList>
    </citation>
    <scope>NUCLEOTIDE SEQUENCE [LARGE SCALE GENOMIC DNA]</scope>
    <source>
        <strain evidence="2">DSM 27370</strain>
    </source>
</reference>
<gene>
    <name evidence="1" type="ORF">SAMN05444362_10736</name>
</gene>
<keyword evidence="2" id="KW-1185">Reference proteome</keyword>
<name>A0A1M5C596_9BACT</name>
<dbReference type="STRING" id="1346286.SAMN05444362_10736"/>
<proteinExistence type="predicted"/>
<evidence type="ECO:0000313" key="2">
    <source>
        <dbReference type="Proteomes" id="UP000184480"/>
    </source>
</evidence>
<sequence>MAIIGTVESTCIEEPQVFSGIEKCSKKEEYTVGMFVTDDKARFPADKALFLAELEANINSGKLTPLKSFIENTMSGGDVATNEIGFAGPVPSGYNALNETYRFEPGSGDCLYKSLMPLNQQKKRVIRIDKDGYVYGTLIQEGDTASFAGFSSYIVISRTKATSNTDVYNLSLIVYYGVNYKTIEEPNLHAFELGEIPDGIVGVSLEKGTTSGTARVVSSCGGTDYTLEYGAEFADESLFADKTGAAPTSVAFNSTTGLLTFTPVGEYRILDATSLAAKDIIGLGGVNKYTSLT</sequence>
<dbReference type="RefSeq" id="WP_062179304.1">
    <property type="nucleotide sequence ID" value="NZ_BBXL01000007.1"/>
</dbReference>
<dbReference type="Proteomes" id="UP000184480">
    <property type="component" value="Unassembled WGS sequence"/>
</dbReference>
<organism evidence="1 2">
    <name type="scientific">Dysgonomonas macrotermitis</name>
    <dbReference type="NCBI Taxonomy" id="1346286"/>
    <lineage>
        <taxon>Bacteria</taxon>
        <taxon>Pseudomonadati</taxon>
        <taxon>Bacteroidota</taxon>
        <taxon>Bacteroidia</taxon>
        <taxon>Bacteroidales</taxon>
        <taxon>Dysgonomonadaceae</taxon>
        <taxon>Dysgonomonas</taxon>
    </lineage>
</organism>
<dbReference type="EMBL" id="FQUC01000007">
    <property type="protein sequence ID" value="SHF49928.1"/>
    <property type="molecule type" value="Genomic_DNA"/>
</dbReference>
<accession>A0A1M5C596</accession>